<evidence type="ECO:0000313" key="4">
    <source>
        <dbReference type="Proteomes" id="UP000688137"/>
    </source>
</evidence>
<evidence type="ECO:0000256" key="2">
    <source>
        <dbReference type="SAM" id="MobiDB-lite"/>
    </source>
</evidence>
<name>A0A8S1MDN3_PARPR</name>
<feature type="region of interest" description="Disordered" evidence="2">
    <location>
        <begin position="99"/>
        <end position="122"/>
    </location>
</feature>
<feature type="coiled-coil region" evidence="1">
    <location>
        <begin position="2"/>
        <end position="29"/>
    </location>
</feature>
<keyword evidence="1" id="KW-0175">Coiled coil</keyword>
<proteinExistence type="predicted"/>
<reference evidence="3" key="1">
    <citation type="submission" date="2021-01" db="EMBL/GenBank/DDBJ databases">
        <authorList>
            <consortium name="Genoscope - CEA"/>
            <person name="William W."/>
        </authorList>
    </citation>
    <scope>NUCLEOTIDE SEQUENCE</scope>
</reference>
<organism evidence="3 4">
    <name type="scientific">Paramecium primaurelia</name>
    <dbReference type="NCBI Taxonomy" id="5886"/>
    <lineage>
        <taxon>Eukaryota</taxon>
        <taxon>Sar</taxon>
        <taxon>Alveolata</taxon>
        <taxon>Ciliophora</taxon>
        <taxon>Intramacronucleata</taxon>
        <taxon>Oligohymenophorea</taxon>
        <taxon>Peniculida</taxon>
        <taxon>Parameciidae</taxon>
        <taxon>Paramecium</taxon>
    </lineage>
</organism>
<dbReference type="Proteomes" id="UP000688137">
    <property type="component" value="Unassembled WGS sequence"/>
</dbReference>
<keyword evidence="4" id="KW-1185">Reference proteome</keyword>
<comment type="caution">
    <text evidence="3">The sequence shown here is derived from an EMBL/GenBank/DDBJ whole genome shotgun (WGS) entry which is preliminary data.</text>
</comment>
<protein>
    <submittedName>
        <fullName evidence="3">Uncharacterized protein</fullName>
    </submittedName>
</protein>
<feature type="compositionally biased region" description="Polar residues" evidence="2">
    <location>
        <begin position="113"/>
        <end position="122"/>
    </location>
</feature>
<gene>
    <name evidence="3" type="ORF">PPRIM_AZ9-3.1.T0550093</name>
</gene>
<sequence>MIESFKQQCEQIYSENQEIIKQLNKLKQSTLENNQEILKLQNLVKGVEQEYQPIRDKIQSIKDQFQDSELNKQVIYDSFDELENIIIRQIAEQFKLNKKSKKTQKKESPQIGKINNENDQNTINLRKRTIKQQNIDENSEISESSEPIKAQKKKVKTNFEALDKANCLINEIFNFN</sequence>
<dbReference type="OMA" id="QEYQPIR"/>
<dbReference type="EMBL" id="CAJJDM010000055">
    <property type="protein sequence ID" value="CAD8075823.1"/>
    <property type="molecule type" value="Genomic_DNA"/>
</dbReference>
<evidence type="ECO:0000256" key="1">
    <source>
        <dbReference type="SAM" id="Coils"/>
    </source>
</evidence>
<accession>A0A8S1MDN3</accession>
<dbReference type="AlphaFoldDB" id="A0A8S1MDN3"/>
<evidence type="ECO:0000313" key="3">
    <source>
        <dbReference type="EMBL" id="CAD8075823.1"/>
    </source>
</evidence>